<dbReference type="Proteomes" id="UP000198287">
    <property type="component" value="Unassembled WGS sequence"/>
</dbReference>
<feature type="transmembrane region" description="Helical" evidence="1">
    <location>
        <begin position="202"/>
        <end position="222"/>
    </location>
</feature>
<keyword evidence="3" id="KW-1185">Reference proteome</keyword>
<feature type="transmembrane region" description="Helical" evidence="1">
    <location>
        <begin position="117"/>
        <end position="142"/>
    </location>
</feature>
<feature type="transmembrane region" description="Helical" evidence="1">
    <location>
        <begin position="234"/>
        <end position="258"/>
    </location>
</feature>
<evidence type="ECO:0000313" key="2">
    <source>
        <dbReference type="EMBL" id="OXA55079.1"/>
    </source>
</evidence>
<keyword evidence="1" id="KW-0812">Transmembrane</keyword>
<gene>
    <name evidence="2" type="ORF">Fcan01_11342</name>
</gene>
<organism evidence="2 3">
    <name type="scientific">Folsomia candida</name>
    <name type="common">Springtail</name>
    <dbReference type="NCBI Taxonomy" id="158441"/>
    <lineage>
        <taxon>Eukaryota</taxon>
        <taxon>Metazoa</taxon>
        <taxon>Ecdysozoa</taxon>
        <taxon>Arthropoda</taxon>
        <taxon>Hexapoda</taxon>
        <taxon>Collembola</taxon>
        <taxon>Entomobryomorpha</taxon>
        <taxon>Isotomoidea</taxon>
        <taxon>Isotomidae</taxon>
        <taxon>Proisotominae</taxon>
        <taxon>Folsomia</taxon>
    </lineage>
</organism>
<name>A0A226ECB8_FOLCA</name>
<evidence type="ECO:0000313" key="3">
    <source>
        <dbReference type="Proteomes" id="UP000198287"/>
    </source>
</evidence>
<comment type="caution">
    <text evidence="2">The sequence shown here is derived from an EMBL/GenBank/DDBJ whole genome shotgun (WGS) entry which is preliminary data.</text>
</comment>
<reference evidence="2 3" key="1">
    <citation type="submission" date="2015-12" db="EMBL/GenBank/DDBJ databases">
        <title>The genome of Folsomia candida.</title>
        <authorList>
            <person name="Faddeeva A."/>
            <person name="Derks M.F."/>
            <person name="Anvar Y."/>
            <person name="Smit S."/>
            <person name="Van Straalen N."/>
            <person name="Roelofs D."/>
        </authorList>
    </citation>
    <scope>NUCLEOTIDE SEQUENCE [LARGE SCALE GENOMIC DNA]</scope>
    <source>
        <strain evidence="2 3">VU population</strain>
        <tissue evidence="2">Whole body</tissue>
    </source>
</reference>
<sequence length="324" mass="37544">MFSITFYAQLKHHLKLSSYCAALPFYFNTRTGRVTMMTSRWAILLHKVELGSTLIYTILQCVMTLTSSYPETNKYIAMVFISVYGTGLGLRFSWTMDPVPMEFMNSLMQYERQLLDGFVRIGILIAEFVMFCHVCISAAFYITHVLFPGLICTWDYIRVVDSCVEFDFPKIAKFFHAVIKGMFKRELRIIELLNNLTNRTRVLPACAIGFPAIQFFSFYVCVRLHDKIPPAAFIMFPTAYFDCFLFTIVIFTAAARVYTGSENLLKKWERKFPHVQRKYVMRKTFISFPPLKVRMGGNFVEAFTPLVVQDFCVRTTASMLMLSQ</sequence>
<dbReference type="EMBL" id="LNIX01000005">
    <property type="protein sequence ID" value="OXA55079.1"/>
    <property type="molecule type" value="Genomic_DNA"/>
</dbReference>
<keyword evidence="1" id="KW-1133">Transmembrane helix</keyword>
<keyword evidence="1" id="KW-0472">Membrane</keyword>
<evidence type="ECO:0000256" key="1">
    <source>
        <dbReference type="SAM" id="Phobius"/>
    </source>
</evidence>
<feature type="transmembrane region" description="Helical" evidence="1">
    <location>
        <begin position="75"/>
        <end position="96"/>
    </location>
</feature>
<proteinExistence type="predicted"/>
<protein>
    <submittedName>
        <fullName evidence="2">Uncharacterized protein</fullName>
    </submittedName>
</protein>
<dbReference type="AlphaFoldDB" id="A0A226ECB8"/>
<feature type="transmembrane region" description="Helical" evidence="1">
    <location>
        <begin position="50"/>
        <end position="69"/>
    </location>
</feature>
<accession>A0A226ECB8</accession>